<dbReference type="GO" id="GO:0007166">
    <property type="term" value="P:cell surface receptor signaling pathway"/>
    <property type="evidence" value="ECO:0007669"/>
    <property type="project" value="TreeGrafter"/>
</dbReference>
<dbReference type="Proteomes" id="UP000007646">
    <property type="component" value="Unassembled WGS sequence"/>
</dbReference>
<accession>G3UIH3</accession>
<dbReference type="InParanoid" id="G3UIH3"/>
<dbReference type="GO" id="GO:0005886">
    <property type="term" value="C:plasma membrane"/>
    <property type="evidence" value="ECO:0007669"/>
    <property type="project" value="TreeGrafter"/>
</dbReference>
<dbReference type="InterPro" id="IPR050413">
    <property type="entry name" value="TCR_beta_variable"/>
</dbReference>
<reference evidence="4 5" key="1">
    <citation type="submission" date="2009-06" db="EMBL/GenBank/DDBJ databases">
        <title>The Genome Sequence of Loxodonta africana (African elephant).</title>
        <authorList>
            <person name="Di Palma F."/>
            <person name="Heiman D."/>
            <person name="Young S."/>
            <person name="Johnson J."/>
            <person name="Lander E.S."/>
            <person name="Lindblad-Toh K."/>
        </authorList>
    </citation>
    <scope>NUCLEOTIDE SEQUENCE [LARGE SCALE GENOMIC DNA]</scope>
    <source>
        <strain evidence="4 5">Isolate ISIS603380</strain>
    </source>
</reference>
<dbReference type="AlphaFoldDB" id="G3UIH3"/>
<evidence type="ECO:0000313" key="5">
    <source>
        <dbReference type="Proteomes" id="UP000007646"/>
    </source>
</evidence>
<dbReference type="PANTHER" id="PTHR23268:SF14">
    <property type="entry name" value="T CELL RECEPTOR BETA VARIABLE 12-3-RELATED"/>
    <property type="match status" value="1"/>
</dbReference>
<dbReference type="InterPro" id="IPR013106">
    <property type="entry name" value="Ig_V-set"/>
</dbReference>
<dbReference type="Ensembl" id="ENSLAFT00000033780.1">
    <property type="protein sequence ID" value="ENSLAFP00000027631.1"/>
    <property type="gene ID" value="ENSLAFG00000027090.1"/>
</dbReference>
<evidence type="ECO:0000313" key="4">
    <source>
        <dbReference type="Ensembl" id="ENSLAFP00000027631.1"/>
    </source>
</evidence>
<keyword evidence="1" id="KW-0732">Signal</keyword>
<dbReference type="InterPro" id="IPR013783">
    <property type="entry name" value="Ig-like_fold"/>
</dbReference>
<dbReference type="InterPro" id="IPR036179">
    <property type="entry name" value="Ig-like_dom_sf"/>
</dbReference>
<evidence type="ECO:0000259" key="3">
    <source>
        <dbReference type="PROSITE" id="PS50835"/>
    </source>
</evidence>
<dbReference type="PROSITE" id="PS50835">
    <property type="entry name" value="IG_LIKE"/>
    <property type="match status" value="1"/>
</dbReference>
<name>G3UIH3_LOXAF</name>
<dbReference type="PANTHER" id="PTHR23268">
    <property type="entry name" value="T-CELL RECEPTOR BETA CHAIN"/>
    <property type="match status" value="1"/>
</dbReference>
<evidence type="ECO:0000256" key="1">
    <source>
        <dbReference type="ARBA" id="ARBA00022729"/>
    </source>
</evidence>
<organism evidence="4 5">
    <name type="scientific">Loxodonta africana</name>
    <name type="common">African elephant</name>
    <dbReference type="NCBI Taxonomy" id="9785"/>
    <lineage>
        <taxon>Eukaryota</taxon>
        <taxon>Metazoa</taxon>
        <taxon>Chordata</taxon>
        <taxon>Craniata</taxon>
        <taxon>Vertebrata</taxon>
        <taxon>Euteleostomi</taxon>
        <taxon>Mammalia</taxon>
        <taxon>Eutheria</taxon>
        <taxon>Afrotheria</taxon>
        <taxon>Proboscidea</taxon>
        <taxon>Elephantidae</taxon>
        <taxon>Loxodonta</taxon>
    </lineage>
</organism>
<evidence type="ECO:0000256" key="2">
    <source>
        <dbReference type="ARBA" id="ARBA00022859"/>
    </source>
</evidence>
<dbReference type="Gene3D" id="2.60.40.10">
    <property type="entry name" value="Immunoglobulins"/>
    <property type="match status" value="1"/>
</dbReference>
<protein>
    <recommendedName>
        <fullName evidence="3">Ig-like domain-containing protein</fullName>
    </recommendedName>
</protein>
<feature type="domain" description="Ig-like" evidence="3">
    <location>
        <begin position="21"/>
        <end position="116"/>
    </location>
</feature>
<keyword evidence="5" id="KW-1185">Reference proteome</keyword>
<dbReference type="InterPro" id="IPR007110">
    <property type="entry name" value="Ig-like_dom"/>
</dbReference>
<dbReference type="GO" id="GO:0002376">
    <property type="term" value="P:immune system process"/>
    <property type="evidence" value="ECO:0007669"/>
    <property type="project" value="UniProtKB-KW"/>
</dbReference>
<dbReference type="SUPFAM" id="SSF48726">
    <property type="entry name" value="Immunoglobulin"/>
    <property type="match status" value="1"/>
</dbReference>
<reference evidence="4" key="2">
    <citation type="submission" date="2025-08" db="UniProtKB">
        <authorList>
            <consortium name="Ensembl"/>
        </authorList>
    </citation>
    <scope>IDENTIFICATION</scope>
    <source>
        <strain evidence="4">Isolate ISIS603380</strain>
    </source>
</reference>
<dbReference type="GeneTree" id="ENSGT00940000162707"/>
<reference evidence="4" key="3">
    <citation type="submission" date="2025-09" db="UniProtKB">
        <authorList>
            <consortium name="Ensembl"/>
        </authorList>
    </citation>
    <scope>IDENTIFICATION</scope>
    <source>
        <strain evidence="4">Isolate ISIS603380</strain>
    </source>
</reference>
<sequence length="116" mass="13091">MSVFSSFCFQILSSSTEHMDAGVTQTPRHTVAEMGQEVTLRYEPTSSHNTLFWYRQTSVLGLELLAFFQNQAAIEQAEMLKDRLSAEMPDESFSTLKIQRVERGDSALYLCASSRA</sequence>
<dbReference type="Pfam" id="PF07686">
    <property type="entry name" value="V-set"/>
    <property type="match status" value="1"/>
</dbReference>
<dbReference type="eggNOG" id="ENOG502SA48">
    <property type="taxonomic scope" value="Eukaryota"/>
</dbReference>
<dbReference type="HOGENOM" id="CLU_077975_9_4_1"/>
<dbReference type="STRING" id="9785.ENSLAFP00000027631"/>
<dbReference type="OMA" id="CHTCSHA"/>
<keyword evidence="2" id="KW-0391">Immunity</keyword>
<proteinExistence type="predicted"/>